<organism evidence="8 9">
    <name type="scientific">Sphingobacterium spiritivorum</name>
    <name type="common">Flavobacterium spiritivorum</name>
    <dbReference type="NCBI Taxonomy" id="258"/>
    <lineage>
        <taxon>Bacteria</taxon>
        <taxon>Pseudomonadati</taxon>
        <taxon>Bacteroidota</taxon>
        <taxon>Sphingobacteriia</taxon>
        <taxon>Sphingobacteriales</taxon>
        <taxon>Sphingobacteriaceae</taxon>
        <taxon>Sphingobacterium</taxon>
    </lineage>
</organism>
<dbReference type="AlphaFoldDB" id="A0A380BQA1"/>
<sequence length="317" mass="36310">MGTLLDTGQKPYNHYGSYLKEKYDGQRVFKVIVDGNFTCPNRDGSKGYGGCSYCNVDSFTPESARKLPTIKEQVEAGIERARNGYNAEKFIIYFQPNTNTYAPTHLLKMMYDEAINVCPEHTVGLSVGTRPDCIDFEKIALLESYTDRLDVDLEMGMESIYDETLTRINRGCSHGELQKALDLVQNSPLEICVHTIFGFPWETREMMLRYADEINKHPQIKFIKLHHLHIVEGSIMGVQYKREPFHVFSIEEYTDFLCEFIPLLRPDIIVQRLFGLADKELLIAPNWGLGKSAIQTYIDKGLEQRNAIQGSRYKILA</sequence>
<evidence type="ECO:0000256" key="6">
    <source>
        <dbReference type="ARBA" id="ARBA00023014"/>
    </source>
</evidence>
<evidence type="ECO:0000256" key="1">
    <source>
        <dbReference type="ARBA" id="ARBA00001966"/>
    </source>
</evidence>
<comment type="cofactor">
    <cofactor evidence="1">
        <name>[4Fe-4S] cluster</name>
        <dbReference type="ChEBI" id="CHEBI:49883"/>
    </cofactor>
</comment>
<dbReference type="PANTHER" id="PTHR11135">
    <property type="entry name" value="HISTONE ACETYLTRANSFERASE-RELATED"/>
    <property type="match status" value="1"/>
</dbReference>
<dbReference type="SMART" id="SM00729">
    <property type="entry name" value="Elp3"/>
    <property type="match status" value="1"/>
</dbReference>
<evidence type="ECO:0000256" key="3">
    <source>
        <dbReference type="ARBA" id="ARBA00022691"/>
    </source>
</evidence>
<dbReference type="GO" id="GO:0046872">
    <property type="term" value="F:metal ion binding"/>
    <property type="evidence" value="ECO:0007669"/>
    <property type="project" value="UniProtKB-KW"/>
</dbReference>
<keyword evidence="2" id="KW-0004">4Fe-4S</keyword>
<dbReference type="Pfam" id="PF04055">
    <property type="entry name" value="Radical_SAM"/>
    <property type="match status" value="1"/>
</dbReference>
<reference evidence="8 9" key="1">
    <citation type="submission" date="2018-06" db="EMBL/GenBank/DDBJ databases">
        <authorList>
            <consortium name="Pathogen Informatics"/>
            <person name="Doyle S."/>
        </authorList>
    </citation>
    <scope>NUCLEOTIDE SEQUENCE [LARGE SCALE GENOMIC DNA]</scope>
    <source>
        <strain evidence="8 9">NCTC11388</strain>
    </source>
</reference>
<dbReference type="SFLD" id="SFLDG01091">
    <property type="entry name" value="uncharacterized_CHP01210-like"/>
    <property type="match status" value="1"/>
</dbReference>
<proteinExistence type="predicted"/>
<evidence type="ECO:0000256" key="5">
    <source>
        <dbReference type="ARBA" id="ARBA00023004"/>
    </source>
</evidence>
<dbReference type="Gene3D" id="3.80.30.20">
    <property type="entry name" value="tm_1862 like domain"/>
    <property type="match status" value="1"/>
</dbReference>
<dbReference type="InterPro" id="IPR006638">
    <property type="entry name" value="Elp3/MiaA/NifB-like_rSAM"/>
</dbReference>
<dbReference type="InterPro" id="IPR007197">
    <property type="entry name" value="rSAM"/>
</dbReference>
<dbReference type="CDD" id="cd01335">
    <property type="entry name" value="Radical_SAM"/>
    <property type="match status" value="1"/>
</dbReference>
<dbReference type="Pfam" id="PF16199">
    <property type="entry name" value="Radical_SAM_C"/>
    <property type="match status" value="1"/>
</dbReference>
<keyword evidence="6" id="KW-0411">Iron-sulfur</keyword>
<dbReference type="SUPFAM" id="SSF102114">
    <property type="entry name" value="Radical SAM enzymes"/>
    <property type="match status" value="1"/>
</dbReference>
<dbReference type="GO" id="GO:0051539">
    <property type="term" value="F:4 iron, 4 sulfur cluster binding"/>
    <property type="evidence" value="ECO:0007669"/>
    <property type="project" value="UniProtKB-KW"/>
</dbReference>
<dbReference type="SFLD" id="SFLDS00029">
    <property type="entry name" value="Radical_SAM"/>
    <property type="match status" value="1"/>
</dbReference>
<dbReference type="EMBL" id="UGYW01000002">
    <property type="protein sequence ID" value="SUJ04633.1"/>
    <property type="molecule type" value="Genomic_DNA"/>
</dbReference>
<dbReference type="PANTHER" id="PTHR11135:SF1">
    <property type="entry name" value="PROTEIN YHCC"/>
    <property type="match status" value="1"/>
</dbReference>
<dbReference type="InterPro" id="IPR032432">
    <property type="entry name" value="Radical_SAM_C"/>
</dbReference>
<dbReference type="InterPro" id="IPR039661">
    <property type="entry name" value="ELP3"/>
</dbReference>
<dbReference type="InterPro" id="IPR023404">
    <property type="entry name" value="rSAM_horseshoe"/>
</dbReference>
<evidence type="ECO:0000259" key="7">
    <source>
        <dbReference type="SMART" id="SM00729"/>
    </source>
</evidence>
<dbReference type="NCBIfam" id="TIGR01212">
    <property type="entry name" value="TIGR01212 family radical SAM protein"/>
    <property type="match status" value="1"/>
</dbReference>
<dbReference type="InterPro" id="IPR005911">
    <property type="entry name" value="YhcC-like"/>
</dbReference>
<dbReference type="RefSeq" id="WP_115169641.1">
    <property type="nucleotide sequence ID" value="NZ_UGYW01000002.1"/>
</dbReference>
<feature type="domain" description="Elp3/MiaA/NifB-like radical SAM core" evidence="7">
    <location>
        <begin position="29"/>
        <end position="259"/>
    </location>
</feature>
<keyword evidence="3" id="KW-0949">S-adenosyl-L-methionine</keyword>
<evidence type="ECO:0000256" key="2">
    <source>
        <dbReference type="ARBA" id="ARBA00022485"/>
    </source>
</evidence>
<keyword evidence="5" id="KW-0408">Iron</keyword>
<accession>A0A380BQA1</accession>
<dbReference type="GO" id="GO:0003824">
    <property type="term" value="F:catalytic activity"/>
    <property type="evidence" value="ECO:0007669"/>
    <property type="project" value="InterPro"/>
</dbReference>
<protein>
    <submittedName>
        <fullName evidence="8">Coproporphyrinogen III oxidase</fullName>
    </submittedName>
</protein>
<evidence type="ECO:0000256" key="4">
    <source>
        <dbReference type="ARBA" id="ARBA00022723"/>
    </source>
</evidence>
<dbReference type="Proteomes" id="UP000254893">
    <property type="component" value="Unassembled WGS sequence"/>
</dbReference>
<dbReference type="InterPro" id="IPR058240">
    <property type="entry name" value="rSAM_sf"/>
</dbReference>
<dbReference type="SFLD" id="SFLDG01086">
    <property type="entry name" value="elongater_protein-like"/>
    <property type="match status" value="1"/>
</dbReference>
<keyword evidence="4" id="KW-0479">Metal-binding</keyword>
<gene>
    <name evidence="8" type="ORF">NCTC11388_01462</name>
</gene>
<evidence type="ECO:0000313" key="9">
    <source>
        <dbReference type="Proteomes" id="UP000254893"/>
    </source>
</evidence>
<name>A0A380BQA1_SPHSI</name>
<evidence type="ECO:0000313" key="8">
    <source>
        <dbReference type="EMBL" id="SUJ04633.1"/>
    </source>
</evidence>